<evidence type="ECO:0000256" key="6">
    <source>
        <dbReference type="ARBA" id="ARBA00022723"/>
    </source>
</evidence>
<organism evidence="13 14">
    <name type="scientific">Kryptolebias marmoratus</name>
    <name type="common">Mangrove killifish</name>
    <name type="synonym">Rivulus marmoratus</name>
    <dbReference type="NCBI Taxonomy" id="37003"/>
    <lineage>
        <taxon>Eukaryota</taxon>
        <taxon>Metazoa</taxon>
        <taxon>Chordata</taxon>
        <taxon>Craniata</taxon>
        <taxon>Vertebrata</taxon>
        <taxon>Euteleostomi</taxon>
        <taxon>Actinopterygii</taxon>
        <taxon>Neopterygii</taxon>
        <taxon>Teleostei</taxon>
        <taxon>Neoteleostei</taxon>
        <taxon>Acanthomorphata</taxon>
        <taxon>Ovalentaria</taxon>
        <taxon>Atherinomorphae</taxon>
        <taxon>Cyprinodontiformes</taxon>
        <taxon>Rivulidae</taxon>
        <taxon>Kryptolebias</taxon>
    </lineage>
</organism>
<evidence type="ECO:0000256" key="4">
    <source>
        <dbReference type="ARBA" id="ARBA00022553"/>
    </source>
</evidence>
<dbReference type="OMA" id="FTTLTLY"/>
<comment type="subcellular location">
    <subcellularLocation>
        <location evidence="1">Cell membrane</location>
        <topology evidence="1">Multi-pass membrane protein</topology>
    </subcellularLocation>
    <subcellularLocation>
        <location evidence="11">Membrane</location>
        <topology evidence="11">Multi-pass membrane protein</topology>
    </subcellularLocation>
</comment>
<evidence type="ECO:0000256" key="8">
    <source>
        <dbReference type="ARBA" id="ARBA00022989"/>
    </source>
</evidence>
<evidence type="ECO:0000256" key="11">
    <source>
        <dbReference type="RuleBase" id="RU361216"/>
    </source>
</evidence>
<feature type="transmembrane region" description="Helical" evidence="11">
    <location>
        <begin position="241"/>
        <end position="262"/>
    </location>
</feature>
<keyword evidence="3" id="KW-1003">Cell membrane</keyword>
<dbReference type="SUPFAM" id="SSF118215">
    <property type="entry name" value="Proton glutamate symport protein"/>
    <property type="match status" value="1"/>
</dbReference>
<evidence type="ECO:0000256" key="5">
    <source>
        <dbReference type="ARBA" id="ARBA00022692"/>
    </source>
</evidence>
<dbReference type="GO" id="GO:0046872">
    <property type="term" value="F:metal ion binding"/>
    <property type="evidence" value="ECO:0007669"/>
    <property type="project" value="UniProtKB-KW"/>
</dbReference>
<dbReference type="Proteomes" id="UP000264800">
    <property type="component" value="Unplaced"/>
</dbReference>
<dbReference type="Ensembl" id="ENSKMAT00000012576.1">
    <property type="protein sequence ID" value="ENSKMAP00000012391.1"/>
    <property type="gene ID" value="ENSKMAG00000009307.1"/>
</dbReference>
<dbReference type="GO" id="GO:0005886">
    <property type="term" value="C:plasma membrane"/>
    <property type="evidence" value="ECO:0007669"/>
    <property type="project" value="UniProtKB-SubCell"/>
</dbReference>
<dbReference type="InterPro" id="IPR036458">
    <property type="entry name" value="Na:dicarbo_symporter_sf"/>
</dbReference>
<sequence length="503" mass="54515">MQKARVWGKTCLTSCFHRRNLLTFASLAGVITGVTVGMILRNTVTLSSLDEAYIRFPGEILFRLLQLLTVPLIVTNVILGVSGANVSPSRKITTRAMTYFFITTVLAILSGVLFVRLIQPGIIGTHSATIDDDDEDDDKVLTSVDAFLDLIRNIIPQNIIQACFQQYKTRKILVNVESDDFNTTLEEEDVHVRIVGENIDGLNTLGLIVVSIVTGMALRKIGQPGKTLVEIVGAINLVSKLVVKIIMCYLPVGVAFLMASYVCEVSENWKTALSLGKFLAVVFCGLTLHGAIVLPFIYLLLTGQNPMPIITGISPALIKALLVSRTYAASRTYKCCEDILKIDKRITQYMLAIAIHANMDGTALYEITAVVYTAQLTGISLNWSKLFTIGVTVAVATVGEAGIPATGTVTTLFILTVSGIPVRAASILLAIEWLLDRFNAVVNVLGDCIGVALIENLSKKELEQMGEEVTAPSNEASQTDASHPSQEESPDAIRFTAPKLIVL</sequence>
<feature type="transmembrane region" description="Helical" evidence="11">
    <location>
        <begin position="21"/>
        <end position="40"/>
    </location>
</feature>
<reference evidence="13" key="2">
    <citation type="submission" date="2025-09" db="UniProtKB">
        <authorList>
            <consortium name="Ensembl"/>
        </authorList>
    </citation>
    <scope>IDENTIFICATION</scope>
</reference>
<evidence type="ECO:0000256" key="2">
    <source>
        <dbReference type="ARBA" id="ARBA00022448"/>
    </source>
</evidence>
<dbReference type="PANTHER" id="PTHR11958:SF109">
    <property type="entry name" value="EXCITATORY AMINO ACID TRANSPORTER 3"/>
    <property type="match status" value="1"/>
</dbReference>
<feature type="transmembrane region" description="Helical" evidence="11">
    <location>
        <begin position="278"/>
        <end position="301"/>
    </location>
</feature>
<keyword evidence="9" id="KW-0915">Sodium</keyword>
<evidence type="ECO:0000256" key="9">
    <source>
        <dbReference type="ARBA" id="ARBA00023053"/>
    </source>
</evidence>
<feature type="region of interest" description="Disordered" evidence="12">
    <location>
        <begin position="464"/>
        <end position="497"/>
    </location>
</feature>
<feature type="transmembrane region" description="Helical" evidence="11">
    <location>
        <begin position="202"/>
        <end position="221"/>
    </location>
</feature>
<keyword evidence="6" id="KW-0479">Metal-binding</keyword>
<dbReference type="InterPro" id="IPR050746">
    <property type="entry name" value="DAACS"/>
</dbReference>
<evidence type="ECO:0000313" key="14">
    <source>
        <dbReference type="Proteomes" id="UP000264800"/>
    </source>
</evidence>
<evidence type="ECO:0000256" key="7">
    <source>
        <dbReference type="ARBA" id="ARBA00022970"/>
    </source>
</evidence>
<keyword evidence="11" id="KW-0769">Symport</keyword>
<dbReference type="InterPro" id="IPR001991">
    <property type="entry name" value="Na-dicarboxylate_symporter"/>
</dbReference>
<evidence type="ECO:0000256" key="12">
    <source>
        <dbReference type="SAM" id="MobiDB-lite"/>
    </source>
</evidence>
<evidence type="ECO:0000256" key="10">
    <source>
        <dbReference type="ARBA" id="ARBA00023136"/>
    </source>
</evidence>
<reference evidence="13" key="1">
    <citation type="submission" date="2025-08" db="UniProtKB">
        <authorList>
            <consortium name="Ensembl"/>
        </authorList>
    </citation>
    <scope>IDENTIFICATION</scope>
</reference>
<keyword evidence="14" id="KW-1185">Reference proteome</keyword>
<feature type="transmembrane region" description="Helical" evidence="11">
    <location>
        <begin position="60"/>
        <end position="84"/>
    </location>
</feature>
<evidence type="ECO:0000256" key="1">
    <source>
        <dbReference type="ARBA" id="ARBA00004651"/>
    </source>
</evidence>
<accession>A0A3Q3A7Q8</accession>
<dbReference type="GO" id="GO:0005313">
    <property type="term" value="F:L-glutamate transmembrane transporter activity"/>
    <property type="evidence" value="ECO:0007669"/>
    <property type="project" value="TreeGrafter"/>
</dbReference>
<name>A0A3Q3A7Q8_KRYMA</name>
<dbReference type="RefSeq" id="XP_024861751.1">
    <property type="nucleotide sequence ID" value="XM_025005983.2"/>
</dbReference>
<dbReference type="GO" id="GO:0033229">
    <property type="term" value="F:cysteine transmembrane transporter activity"/>
    <property type="evidence" value="ECO:0007669"/>
    <property type="project" value="TreeGrafter"/>
</dbReference>
<dbReference type="GeneTree" id="ENSGT00940000155397"/>
<dbReference type="GeneID" id="108235985"/>
<dbReference type="AlphaFoldDB" id="A0A3Q3A7Q8"/>
<comment type="similarity">
    <text evidence="11">Belongs to the dicarboxylate/amino acid:cation symporter (DAACS) (TC 2.A.23) family.</text>
</comment>
<dbReference type="GO" id="GO:0015501">
    <property type="term" value="F:glutamate:sodium symporter activity"/>
    <property type="evidence" value="ECO:0007669"/>
    <property type="project" value="TreeGrafter"/>
</dbReference>
<protein>
    <recommendedName>
        <fullName evidence="11">Amino acid transporter</fullName>
    </recommendedName>
</protein>
<dbReference type="Gene3D" id="1.10.3860.10">
    <property type="entry name" value="Sodium:dicarboxylate symporter"/>
    <property type="match status" value="1"/>
</dbReference>
<keyword evidence="2 11" id="KW-0813">Transport</keyword>
<keyword evidence="4" id="KW-0597">Phosphoprotein</keyword>
<dbReference type="PANTHER" id="PTHR11958">
    <property type="entry name" value="SODIUM/DICARBOXYLATE SYMPORTER-RELATED"/>
    <property type="match status" value="1"/>
</dbReference>
<evidence type="ECO:0000256" key="3">
    <source>
        <dbReference type="ARBA" id="ARBA00022475"/>
    </source>
</evidence>
<keyword evidence="7" id="KW-0029">Amino-acid transport</keyword>
<dbReference type="PRINTS" id="PR00173">
    <property type="entry name" value="EDTRNSPORT"/>
</dbReference>
<proteinExistence type="inferred from homology"/>
<keyword evidence="8 11" id="KW-1133">Transmembrane helix</keyword>
<keyword evidence="5 11" id="KW-0812">Transmembrane</keyword>
<keyword evidence="10 11" id="KW-0472">Membrane</keyword>
<feature type="compositionally biased region" description="Polar residues" evidence="12">
    <location>
        <begin position="471"/>
        <end position="484"/>
    </location>
</feature>
<feature type="transmembrane region" description="Helical" evidence="11">
    <location>
        <begin position="96"/>
        <end position="118"/>
    </location>
</feature>
<evidence type="ECO:0000313" key="13">
    <source>
        <dbReference type="Ensembl" id="ENSKMAP00000012391.1"/>
    </source>
</evidence>
<dbReference type="Pfam" id="PF00375">
    <property type="entry name" value="SDF"/>
    <property type="match status" value="1"/>
</dbReference>